<evidence type="ECO:0000313" key="2">
    <source>
        <dbReference type="EMBL" id="CAK9117083.1"/>
    </source>
</evidence>
<evidence type="ECO:0000256" key="1">
    <source>
        <dbReference type="SAM" id="MobiDB-lite"/>
    </source>
</evidence>
<feature type="compositionally biased region" description="Low complexity" evidence="1">
    <location>
        <begin position="179"/>
        <end position="190"/>
    </location>
</feature>
<feature type="region of interest" description="Disordered" evidence="1">
    <location>
        <begin position="170"/>
        <end position="198"/>
    </location>
</feature>
<evidence type="ECO:0000313" key="3">
    <source>
        <dbReference type="Proteomes" id="UP001642484"/>
    </source>
</evidence>
<feature type="compositionally biased region" description="Low complexity" evidence="1">
    <location>
        <begin position="105"/>
        <end position="115"/>
    </location>
</feature>
<comment type="caution">
    <text evidence="2">The sequence shown here is derived from an EMBL/GenBank/DDBJ whole genome shotgun (WGS) entry which is preliminary data.</text>
</comment>
<accession>A0ABP0SXG6</accession>
<organism evidence="2 3">
    <name type="scientific">Durusdinium trenchii</name>
    <dbReference type="NCBI Taxonomy" id="1381693"/>
    <lineage>
        <taxon>Eukaryota</taxon>
        <taxon>Sar</taxon>
        <taxon>Alveolata</taxon>
        <taxon>Dinophyceae</taxon>
        <taxon>Suessiales</taxon>
        <taxon>Symbiodiniaceae</taxon>
        <taxon>Durusdinium</taxon>
    </lineage>
</organism>
<sequence>MDRFFRFIGVARPSQGVQIGHCRDLSLRLKTAQRTGPVWTADGFGSLFMKATAATLDAGNLVSLMGDELLLAKEELELLWRTTPLNRYFLPIEEIRSKPPDHRPSPVVVKSSEPPRCCPKASTSRAVRLLTRWASVPSTALPSDQRRNGEEELNRLDSVRLDACMARPSACGEGEKGAAPRPAGEAAGSPRTSPLPSPALRWECRWHRRPGAATQRPKLTAEGKEYPFIPCTCCERKSPIPRLAKLELGQKAKAAITLYAREAWVEG</sequence>
<protein>
    <submittedName>
        <fullName evidence="2">Uncharacterized protein</fullName>
    </submittedName>
</protein>
<dbReference type="Proteomes" id="UP001642484">
    <property type="component" value="Unassembled WGS sequence"/>
</dbReference>
<gene>
    <name evidence="2" type="ORF">CCMP2556_LOCUS54505</name>
</gene>
<reference evidence="2 3" key="1">
    <citation type="submission" date="2024-02" db="EMBL/GenBank/DDBJ databases">
        <authorList>
            <person name="Chen Y."/>
            <person name="Shah S."/>
            <person name="Dougan E. K."/>
            <person name="Thang M."/>
            <person name="Chan C."/>
        </authorList>
    </citation>
    <scope>NUCLEOTIDE SEQUENCE [LARGE SCALE GENOMIC DNA]</scope>
</reference>
<proteinExistence type="predicted"/>
<keyword evidence="3" id="KW-1185">Reference proteome</keyword>
<name>A0ABP0SXG6_9DINO</name>
<feature type="region of interest" description="Disordered" evidence="1">
    <location>
        <begin position="99"/>
        <end position="123"/>
    </location>
</feature>
<dbReference type="EMBL" id="CAXAMN010028583">
    <property type="protein sequence ID" value="CAK9117083.1"/>
    <property type="molecule type" value="Genomic_DNA"/>
</dbReference>